<dbReference type="AlphaFoldDB" id="A0A3L5TTJ0"/>
<keyword evidence="3" id="KW-1185">Reference proteome</keyword>
<name>A0A3L5TTJ0_MYTGA</name>
<evidence type="ECO:0000256" key="1">
    <source>
        <dbReference type="SAM" id="Phobius"/>
    </source>
</evidence>
<dbReference type="Proteomes" id="UP000266721">
    <property type="component" value="Unassembled WGS sequence"/>
</dbReference>
<gene>
    <name evidence="2" type="ORF">AM593_03972</name>
</gene>
<reference evidence="2 3" key="1">
    <citation type="journal article" date="2016" name="PLoS ONE">
        <title>A First Insight into the Genome of the Filter-Feeder Mussel Mytilus galloprovincialis.</title>
        <authorList>
            <person name="Murgarella M."/>
            <person name="Puiu D."/>
            <person name="Novoa B."/>
            <person name="Figueras A."/>
            <person name="Posada D."/>
            <person name="Canchaya C."/>
        </authorList>
    </citation>
    <scope>NUCLEOTIDE SEQUENCE [LARGE SCALE GENOMIC DNA]</scope>
    <source>
        <tissue evidence="2">Muscle</tissue>
    </source>
</reference>
<organism evidence="2 3">
    <name type="scientific">Mytilus galloprovincialis</name>
    <name type="common">Mediterranean mussel</name>
    <dbReference type="NCBI Taxonomy" id="29158"/>
    <lineage>
        <taxon>Eukaryota</taxon>
        <taxon>Metazoa</taxon>
        <taxon>Spiralia</taxon>
        <taxon>Lophotrochozoa</taxon>
        <taxon>Mollusca</taxon>
        <taxon>Bivalvia</taxon>
        <taxon>Autobranchia</taxon>
        <taxon>Pteriomorphia</taxon>
        <taxon>Mytilida</taxon>
        <taxon>Mytiloidea</taxon>
        <taxon>Mytilidae</taxon>
        <taxon>Mytilinae</taxon>
        <taxon>Mytilus</taxon>
    </lineage>
</organism>
<feature type="transmembrane region" description="Helical" evidence="1">
    <location>
        <begin position="236"/>
        <end position="260"/>
    </location>
</feature>
<keyword evidence="1" id="KW-0812">Transmembrane</keyword>
<sequence>LYKPNVSSANLSVTFIYGTVLPVHLGRNLENRIIVSCLTVSPQITSPTAIKKDEMATFTLLVAAFVIVMCHADKEVNMGSGSTNCGQKPIIMAKEEKLSIHSKGNAKDGFCSIVLHAMEDTSANCPYRSFCVAVNQMTMSSCSAKIFLTGTSYDVLGIKSKEISCFTNIYGAWCTQSKSLEISVLEDPKTTASNYGFNMTVMSECRQTSSGEFDPVKDSTSKKLDEIEAEMNQNRIIGVVVGISLACMFLIVMFVSYQYYKNKPTYRQQRDC</sequence>
<comment type="caution">
    <text evidence="2">The sequence shown here is derived from an EMBL/GenBank/DDBJ whole genome shotgun (WGS) entry which is preliminary data.</text>
</comment>
<evidence type="ECO:0000313" key="3">
    <source>
        <dbReference type="Proteomes" id="UP000266721"/>
    </source>
</evidence>
<dbReference type="EMBL" id="KV583981">
    <property type="protein sequence ID" value="OPL33251.1"/>
    <property type="molecule type" value="Genomic_DNA"/>
</dbReference>
<feature type="non-terminal residue" evidence="2">
    <location>
        <position position="1"/>
    </location>
</feature>
<proteinExistence type="predicted"/>
<keyword evidence="1" id="KW-0472">Membrane</keyword>
<accession>A0A3L5TTJ0</accession>
<keyword evidence="1" id="KW-1133">Transmembrane helix</keyword>
<protein>
    <submittedName>
        <fullName evidence="2">Uncharacterized protein</fullName>
    </submittedName>
</protein>
<evidence type="ECO:0000313" key="2">
    <source>
        <dbReference type="EMBL" id="OPL33251.1"/>
    </source>
</evidence>